<dbReference type="STRING" id="1141662.OOA_15407"/>
<evidence type="ECO:0000313" key="2">
    <source>
        <dbReference type="EMBL" id="EKT56155.1"/>
    </source>
</evidence>
<dbReference type="PANTHER" id="PTHR23150">
    <property type="entry name" value="SULFATASE MODIFYING FACTOR 1, 2"/>
    <property type="match status" value="1"/>
</dbReference>
<dbReference type="InterPro" id="IPR051043">
    <property type="entry name" value="Sulfatase_Mod_Factor_Kinase"/>
</dbReference>
<comment type="caution">
    <text evidence="2">The sequence shown here is derived from an EMBL/GenBank/DDBJ whole genome shotgun (WGS) entry which is preliminary data.</text>
</comment>
<dbReference type="PANTHER" id="PTHR23150:SF19">
    <property type="entry name" value="FORMYLGLYCINE-GENERATING ENZYME"/>
    <property type="match status" value="1"/>
</dbReference>
<sequence>MISYMKKITAIMPLSIIVFMTSGCDNSQKEAEAAQLRQTSFDNMVPIKGGRFQMGDFGPLIDEDKLPLSTDPSTRPLHWVSLSDFSMGKYRVTWAEFNRWLTLQGRDKTEYYLDVLNNPYAKKDKISDNYPASVSWQDAKDYCQWLGQNSGRKTDLPTEAQWEYAARSGGELLIYANSDNKMHSELDPARNFTGWIAPVGNFAPNPIGLYDMMGNGVDWVNDWYSEDYYQHSPEHNPLGAKAEISTKKVIRGHLGSFDGIITIARGKDDPNMKFGYQFRCVENR</sequence>
<dbReference type="SUPFAM" id="SSF56436">
    <property type="entry name" value="C-type lectin-like"/>
    <property type="match status" value="1"/>
</dbReference>
<reference evidence="2 3" key="1">
    <citation type="journal article" date="2012" name="BMC Genomics">
        <title>Comparative genomics of bacteria in the genus Providencia isolated from wild Drosophila melanogaster.</title>
        <authorList>
            <person name="Galac M.R."/>
            <person name="Lazzaro B.P."/>
        </authorList>
    </citation>
    <scope>NUCLEOTIDE SEQUENCE [LARGE SCALE GENOMIC DNA]</scope>
    <source>
        <strain evidence="2 3">DSM 19968</strain>
    </source>
</reference>
<name>K8WIT7_9GAMM</name>
<feature type="domain" description="Sulfatase-modifying factor enzyme-like" evidence="1">
    <location>
        <begin position="42"/>
        <end position="256"/>
    </location>
</feature>
<dbReference type="InterPro" id="IPR042095">
    <property type="entry name" value="SUMF_sf"/>
</dbReference>
<keyword evidence="3" id="KW-1185">Reference proteome</keyword>
<dbReference type="OrthoDB" id="9768004at2"/>
<proteinExistence type="predicted"/>
<dbReference type="InterPro" id="IPR005532">
    <property type="entry name" value="SUMF_dom"/>
</dbReference>
<evidence type="ECO:0000313" key="3">
    <source>
        <dbReference type="Proteomes" id="UP000009336"/>
    </source>
</evidence>
<dbReference type="InterPro" id="IPR016187">
    <property type="entry name" value="CTDL_fold"/>
</dbReference>
<dbReference type="EMBL" id="AKKL01000044">
    <property type="protein sequence ID" value="EKT56155.1"/>
    <property type="molecule type" value="Genomic_DNA"/>
</dbReference>
<dbReference type="Pfam" id="PF03781">
    <property type="entry name" value="FGE-sulfatase"/>
    <property type="match status" value="1"/>
</dbReference>
<dbReference type="Proteomes" id="UP000009336">
    <property type="component" value="Unassembled WGS sequence"/>
</dbReference>
<dbReference type="RefSeq" id="WP_008913065.1">
    <property type="nucleotide sequence ID" value="NZ_KB233224.1"/>
</dbReference>
<organism evidence="2 3">
    <name type="scientific">Providencia burhodogranariea DSM 19968</name>
    <dbReference type="NCBI Taxonomy" id="1141662"/>
    <lineage>
        <taxon>Bacteria</taxon>
        <taxon>Pseudomonadati</taxon>
        <taxon>Pseudomonadota</taxon>
        <taxon>Gammaproteobacteria</taxon>
        <taxon>Enterobacterales</taxon>
        <taxon>Morganellaceae</taxon>
        <taxon>Providencia</taxon>
    </lineage>
</organism>
<dbReference type="Gene3D" id="3.90.1580.10">
    <property type="entry name" value="paralog of FGE (formylglycine-generating enzyme)"/>
    <property type="match status" value="1"/>
</dbReference>
<dbReference type="GO" id="GO:0120147">
    <property type="term" value="F:formylglycine-generating oxidase activity"/>
    <property type="evidence" value="ECO:0007669"/>
    <property type="project" value="TreeGrafter"/>
</dbReference>
<dbReference type="AlphaFoldDB" id="K8WIT7"/>
<accession>K8WIT7</accession>
<dbReference type="PATRIC" id="fig|1141662.3.peg.3122"/>
<dbReference type="eggNOG" id="COG1262">
    <property type="taxonomic scope" value="Bacteria"/>
</dbReference>
<dbReference type="HOGENOM" id="CLU_012431_8_0_6"/>
<dbReference type="PROSITE" id="PS51257">
    <property type="entry name" value="PROKAR_LIPOPROTEIN"/>
    <property type="match status" value="1"/>
</dbReference>
<gene>
    <name evidence="2" type="ORF">OOA_15407</name>
</gene>
<evidence type="ECO:0000259" key="1">
    <source>
        <dbReference type="Pfam" id="PF03781"/>
    </source>
</evidence>
<protein>
    <recommendedName>
        <fullName evidence="1">Sulfatase-modifying factor enzyme-like domain-containing protein</fullName>
    </recommendedName>
</protein>